<protein>
    <submittedName>
        <fullName evidence="2">Lj965 prophage repressor</fullName>
    </submittedName>
</protein>
<dbReference type="EMBL" id="CP002338">
    <property type="protein sequence ID" value="ADQ59490.1"/>
    <property type="molecule type" value="Genomic_DNA"/>
</dbReference>
<evidence type="ECO:0000313" key="3">
    <source>
        <dbReference type="Proteomes" id="UP000007033"/>
    </source>
</evidence>
<dbReference type="AlphaFoldDB" id="E4SKU3"/>
<dbReference type="HOGENOM" id="CLU_140957_0_0_9"/>
<dbReference type="Proteomes" id="UP000007033">
    <property type="component" value="Chromosome"/>
</dbReference>
<feature type="domain" description="IrrE N-terminal-like" evidence="1">
    <location>
        <begin position="25"/>
        <end position="129"/>
    </location>
</feature>
<dbReference type="KEGG" id="lam:LA2_07855"/>
<dbReference type="RefSeq" id="WP_013438273.1">
    <property type="nucleotide sequence ID" value="NC_014724.1"/>
</dbReference>
<name>E4SKU3_LACAR</name>
<evidence type="ECO:0000313" key="2">
    <source>
        <dbReference type="EMBL" id="ADQ59490.1"/>
    </source>
</evidence>
<dbReference type="Pfam" id="PF06114">
    <property type="entry name" value="Peptidase_M78"/>
    <property type="match status" value="1"/>
</dbReference>
<dbReference type="PATRIC" id="fig|695560.3.peg.1548"/>
<evidence type="ECO:0000259" key="1">
    <source>
        <dbReference type="Pfam" id="PF06114"/>
    </source>
</evidence>
<sequence>MYQTKKQKEEARNNVIKWLMNYALDHGVGVVFTYVAKKDDPSESFPEYNVAVINANYMNIDEIPFIIGHEIGHLMLNHSKKKFYASPANRIRMERAANEFSLDLLTEYCDLHEIYFYNALTFAEAFGIPKSCYYLLDEAL</sequence>
<reference evidence="2 3" key="1">
    <citation type="journal article" date="2011" name="J. Bacteriol.">
        <title>Genome sequence of Lactobacillus amylovorus GRL1112.</title>
        <authorList>
            <person name="Kant R."/>
            <person name="Paulin L."/>
            <person name="Alatalo E."/>
            <person name="de Vos W.M."/>
            <person name="Palva A."/>
        </authorList>
    </citation>
    <scope>NUCLEOTIDE SEQUENCE [LARGE SCALE GENOMIC DNA]</scope>
    <source>
        <strain evidence="2 3">GRL 1112</strain>
    </source>
</reference>
<proteinExistence type="predicted"/>
<organism evidence="2 3">
    <name type="scientific">Lactobacillus amylovorus (strain GRL 1112)</name>
    <dbReference type="NCBI Taxonomy" id="695560"/>
    <lineage>
        <taxon>Bacteria</taxon>
        <taxon>Bacillati</taxon>
        <taxon>Bacillota</taxon>
        <taxon>Bacilli</taxon>
        <taxon>Lactobacillales</taxon>
        <taxon>Lactobacillaceae</taxon>
        <taxon>Lactobacillus</taxon>
    </lineage>
</organism>
<dbReference type="InterPro" id="IPR010359">
    <property type="entry name" value="IrrE_HExxH"/>
</dbReference>
<accession>E4SKU3</accession>
<gene>
    <name evidence="2" type="ordered locus">LA2_07855</name>
</gene>
<dbReference type="Gene3D" id="1.10.10.2910">
    <property type="match status" value="1"/>
</dbReference>